<keyword evidence="5" id="KW-0238">DNA-binding</keyword>
<dbReference type="AlphaFoldDB" id="A0AA39GUB4"/>
<proteinExistence type="predicted"/>
<evidence type="ECO:0000313" key="10">
    <source>
        <dbReference type="EMBL" id="KAK0393697.1"/>
    </source>
</evidence>
<dbReference type="EMBL" id="JAUCMV010000005">
    <property type="protein sequence ID" value="KAK0393697.1"/>
    <property type="molecule type" value="Genomic_DNA"/>
</dbReference>
<accession>A0AA39GUB4</accession>
<evidence type="ECO:0000256" key="3">
    <source>
        <dbReference type="ARBA" id="ARBA00022833"/>
    </source>
</evidence>
<evidence type="ECO:0000313" key="11">
    <source>
        <dbReference type="Proteomes" id="UP001175271"/>
    </source>
</evidence>
<evidence type="ECO:0000256" key="1">
    <source>
        <dbReference type="ARBA" id="ARBA00022723"/>
    </source>
</evidence>
<keyword evidence="7" id="KW-0675">Receptor</keyword>
<keyword evidence="11" id="KW-1185">Reference proteome</keyword>
<feature type="domain" description="Nuclear receptor" evidence="9">
    <location>
        <begin position="26"/>
        <end position="110"/>
    </location>
</feature>
<dbReference type="InterPro" id="IPR013088">
    <property type="entry name" value="Znf_NHR/GATA"/>
</dbReference>
<keyword evidence="6" id="KW-0804">Transcription</keyword>
<keyword evidence="2" id="KW-0863">Zinc-finger</keyword>
<sequence>MIVAKSFLLHLLRNDGFGQIPHVPTGTICRICRLEEVRIKHLGVDCCKTCAELFHKYIVRSKMARINKKAWKEVICKNNLNCKAGCKKQCKKCRFDRCLRAGMTYRKIATRIDRIVMHITEQPYNDAEIPTITKIIKLMHNVKRETIHYYALEEGQVYGTSELYNYHTAERQQTIFNFQRRQLDTILRSYQGIRYADKFNGLCNEVISRFVPFMYCINNIRTQFLTGGEFCSRFYVAPNTYVDLDVGKTIQHVKDSPCFQHLNPVNLGSWIFNYNYNLLYCKIYIPLASMNATDIDLAIIMLKVLMEKASEYMPEVANPHHVLEKLEKDAHEYCRKFDKGCATTYWNLVCQIERHVIEAERLWTQAKKWVNEGQRATSCCFHELDFYDWVSCQMCNPPTVKSS</sequence>
<evidence type="ECO:0000259" key="9">
    <source>
        <dbReference type="PROSITE" id="PS51030"/>
    </source>
</evidence>
<comment type="caution">
    <text evidence="10">The sequence shown here is derived from an EMBL/GenBank/DDBJ whole genome shotgun (WGS) entry which is preliminary data.</text>
</comment>
<organism evidence="10 11">
    <name type="scientific">Steinernema hermaphroditum</name>
    <dbReference type="NCBI Taxonomy" id="289476"/>
    <lineage>
        <taxon>Eukaryota</taxon>
        <taxon>Metazoa</taxon>
        <taxon>Ecdysozoa</taxon>
        <taxon>Nematoda</taxon>
        <taxon>Chromadorea</taxon>
        <taxon>Rhabditida</taxon>
        <taxon>Tylenchina</taxon>
        <taxon>Panagrolaimomorpha</taxon>
        <taxon>Strongyloidoidea</taxon>
        <taxon>Steinernematidae</taxon>
        <taxon>Steinernema</taxon>
    </lineage>
</organism>
<evidence type="ECO:0000256" key="4">
    <source>
        <dbReference type="ARBA" id="ARBA00023015"/>
    </source>
</evidence>
<evidence type="ECO:0000256" key="2">
    <source>
        <dbReference type="ARBA" id="ARBA00022771"/>
    </source>
</evidence>
<reference evidence="10" key="1">
    <citation type="submission" date="2023-06" db="EMBL/GenBank/DDBJ databases">
        <title>Genomic analysis of the entomopathogenic nematode Steinernema hermaphroditum.</title>
        <authorList>
            <person name="Schwarz E.M."/>
            <person name="Heppert J.K."/>
            <person name="Baniya A."/>
            <person name="Schwartz H.T."/>
            <person name="Tan C.-H."/>
            <person name="Antoshechkin I."/>
            <person name="Sternberg P.W."/>
            <person name="Goodrich-Blair H."/>
            <person name="Dillman A.R."/>
        </authorList>
    </citation>
    <scope>NUCLEOTIDE SEQUENCE</scope>
    <source>
        <strain evidence="10">PS9179</strain>
        <tissue evidence="10">Whole animal</tissue>
    </source>
</reference>
<keyword evidence="3" id="KW-0862">Zinc</keyword>
<dbReference type="GO" id="GO:0003700">
    <property type="term" value="F:DNA-binding transcription factor activity"/>
    <property type="evidence" value="ECO:0007669"/>
    <property type="project" value="InterPro"/>
</dbReference>
<evidence type="ECO:0000256" key="5">
    <source>
        <dbReference type="ARBA" id="ARBA00023125"/>
    </source>
</evidence>
<keyword evidence="8" id="KW-0539">Nucleus</keyword>
<protein>
    <recommendedName>
        <fullName evidence="9">Nuclear receptor domain-containing protein</fullName>
    </recommendedName>
</protein>
<name>A0AA39GUB4_9BILA</name>
<evidence type="ECO:0000256" key="8">
    <source>
        <dbReference type="ARBA" id="ARBA00023242"/>
    </source>
</evidence>
<evidence type="ECO:0000256" key="7">
    <source>
        <dbReference type="ARBA" id="ARBA00023170"/>
    </source>
</evidence>
<dbReference type="SMART" id="SM00399">
    <property type="entry name" value="ZnF_C4"/>
    <property type="match status" value="1"/>
</dbReference>
<dbReference type="InterPro" id="IPR001628">
    <property type="entry name" value="Znf_hrmn_rcpt"/>
</dbReference>
<dbReference type="Gene3D" id="3.30.50.10">
    <property type="entry name" value="Erythroid Transcription Factor GATA-1, subunit A"/>
    <property type="match status" value="1"/>
</dbReference>
<dbReference type="GO" id="GO:0043565">
    <property type="term" value="F:sequence-specific DNA binding"/>
    <property type="evidence" value="ECO:0007669"/>
    <property type="project" value="InterPro"/>
</dbReference>
<dbReference type="SUPFAM" id="SSF57716">
    <property type="entry name" value="Glucocorticoid receptor-like (DNA-binding domain)"/>
    <property type="match status" value="1"/>
</dbReference>
<dbReference type="Proteomes" id="UP001175271">
    <property type="component" value="Unassembled WGS sequence"/>
</dbReference>
<dbReference type="PROSITE" id="PS51030">
    <property type="entry name" value="NUCLEAR_REC_DBD_2"/>
    <property type="match status" value="1"/>
</dbReference>
<keyword evidence="4" id="KW-0805">Transcription regulation</keyword>
<dbReference type="GO" id="GO:0008270">
    <property type="term" value="F:zinc ion binding"/>
    <property type="evidence" value="ECO:0007669"/>
    <property type="project" value="UniProtKB-KW"/>
</dbReference>
<evidence type="ECO:0000256" key="6">
    <source>
        <dbReference type="ARBA" id="ARBA00023163"/>
    </source>
</evidence>
<gene>
    <name evidence="10" type="ORF">QR680_000358</name>
</gene>
<keyword evidence="1" id="KW-0479">Metal-binding</keyword>